<dbReference type="GO" id="GO:0003978">
    <property type="term" value="F:UDP-glucose 4-epimerase activity"/>
    <property type="evidence" value="ECO:0007669"/>
    <property type="project" value="UniProtKB-UniRule"/>
</dbReference>
<dbReference type="Proteomes" id="UP000823990">
    <property type="component" value="Unassembled WGS sequence"/>
</dbReference>
<evidence type="ECO:0000256" key="4">
    <source>
        <dbReference type="ARBA" id="ARBA00013189"/>
    </source>
</evidence>
<dbReference type="InterPro" id="IPR016040">
    <property type="entry name" value="NAD(P)-bd_dom"/>
</dbReference>
<name>A0A9D1TRA7_9FIRM</name>
<feature type="domain" description="NAD(P)-binding" evidence="9">
    <location>
        <begin position="5"/>
        <end position="324"/>
    </location>
</feature>
<dbReference type="CDD" id="cd05247">
    <property type="entry name" value="UDP_G4E_1_SDR_e"/>
    <property type="match status" value="1"/>
</dbReference>
<sequence length="339" mass="37580">MKTILVTGGAGFIGSHTVVELLDGGYGVVVVDDLVNSCEEALRRVRKITGKDFKFYNADVRDREAMEKIFSENDISAVIHFAGLKAVGESCRKPLEYYDNNIYGTLVLLETMRAHDVKTIVFSSSATVYGVPERLPLDESCRTGGVTNPYGATKYYLEGILTDVWKADNSWNVILLRYFNPVGAHESGLIGEDPKGIPNNLMPYVAQVATGKLDKIRVFGNDYDTPDGTGVRDYIHVVDLARGHIAALSHVTEPGVHIYNLGTGKGYSVLDLIHAFEKACGKTLPYEIVARRPGDVDANYACPDKAARDLGWHAEYDLERMCADQWRWQSRNPFGYSDK</sequence>
<dbReference type="InterPro" id="IPR005886">
    <property type="entry name" value="UDP_G4E"/>
</dbReference>
<dbReference type="Gene3D" id="3.90.25.10">
    <property type="entry name" value="UDP-galactose 4-epimerase, domain 1"/>
    <property type="match status" value="1"/>
</dbReference>
<accession>A0A9D1TRA7</accession>
<evidence type="ECO:0000256" key="6">
    <source>
        <dbReference type="ARBA" id="ARBA00023027"/>
    </source>
</evidence>
<evidence type="ECO:0000256" key="3">
    <source>
        <dbReference type="ARBA" id="ARBA00007637"/>
    </source>
</evidence>
<comment type="subunit">
    <text evidence="8">Homodimer.</text>
</comment>
<evidence type="ECO:0000256" key="5">
    <source>
        <dbReference type="ARBA" id="ARBA00018569"/>
    </source>
</evidence>
<comment type="caution">
    <text evidence="10">The sequence shown here is derived from an EMBL/GenBank/DDBJ whole genome shotgun (WGS) entry which is preliminary data.</text>
</comment>
<dbReference type="AlphaFoldDB" id="A0A9D1TRA7"/>
<dbReference type="GO" id="GO:0006012">
    <property type="term" value="P:galactose metabolic process"/>
    <property type="evidence" value="ECO:0007669"/>
    <property type="project" value="InterPro"/>
</dbReference>
<evidence type="ECO:0000256" key="8">
    <source>
        <dbReference type="RuleBase" id="RU366046"/>
    </source>
</evidence>
<evidence type="ECO:0000313" key="11">
    <source>
        <dbReference type="Proteomes" id="UP000823990"/>
    </source>
</evidence>
<dbReference type="InterPro" id="IPR036291">
    <property type="entry name" value="NAD(P)-bd_dom_sf"/>
</dbReference>
<keyword evidence="7 8" id="KW-0413">Isomerase</keyword>
<dbReference type="EMBL" id="DXHS01000070">
    <property type="protein sequence ID" value="HIW02568.1"/>
    <property type="molecule type" value="Genomic_DNA"/>
</dbReference>
<dbReference type="SUPFAM" id="SSF51735">
    <property type="entry name" value="NAD(P)-binding Rossmann-fold domains"/>
    <property type="match status" value="1"/>
</dbReference>
<reference evidence="10" key="2">
    <citation type="submission" date="2021-04" db="EMBL/GenBank/DDBJ databases">
        <authorList>
            <person name="Gilroy R."/>
        </authorList>
    </citation>
    <scope>NUCLEOTIDE SEQUENCE</scope>
    <source>
        <strain evidence="10">12435</strain>
    </source>
</reference>
<dbReference type="PANTHER" id="PTHR43725:SF47">
    <property type="entry name" value="UDP-GLUCOSE 4-EPIMERASE"/>
    <property type="match status" value="1"/>
</dbReference>
<keyword evidence="6 8" id="KW-0520">NAD</keyword>
<keyword evidence="8" id="KW-0119">Carbohydrate metabolism</keyword>
<protein>
    <recommendedName>
        <fullName evidence="5 8">UDP-glucose 4-epimerase</fullName>
        <ecNumber evidence="4 8">5.1.3.2</ecNumber>
    </recommendedName>
</protein>
<evidence type="ECO:0000313" key="10">
    <source>
        <dbReference type="EMBL" id="HIW02568.1"/>
    </source>
</evidence>
<dbReference type="NCBIfam" id="NF007956">
    <property type="entry name" value="PRK10675.1"/>
    <property type="match status" value="1"/>
</dbReference>
<organism evidence="10 11">
    <name type="scientific">Candidatus Protoclostridium stercorigallinarum</name>
    <dbReference type="NCBI Taxonomy" id="2838741"/>
    <lineage>
        <taxon>Bacteria</taxon>
        <taxon>Bacillati</taxon>
        <taxon>Bacillota</taxon>
        <taxon>Clostridia</taxon>
        <taxon>Candidatus Protoclostridium</taxon>
    </lineage>
</organism>
<comment type="catalytic activity">
    <reaction evidence="1 8">
        <text>UDP-alpha-D-glucose = UDP-alpha-D-galactose</text>
        <dbReference type="Rhea" id="RHEA:22168"/>
        <dbReference type="ChEBI" id="CHEBI:58885"/>
        <dbReference type="ChEBI" id="CHEBI:66914"/>
        <dbReference type="EC" id="5.1.3.2"/>
    </reaction>
</comment>
<dbReference type="EC" id="5.1.3.2" evidence="4 8"/>
<evidence type="ECO:0000256" key="1">
    <source>
        <dbReference type="ARBA" id="ARBA00000083"/>
    </source>
</evidence>
<comment type="similarity">
    <text evidence="3 8">Belongs to the NAD(P)-dependent epimerase/dehydratase family.</text>
</comment>
<reference evidence="10" key="1">
    <citation type="journal article" date="2021" name="PeerJ">
        <title>Extensive microbial diversity within the chicken gut microbiome revealed by metagenomics and culture.</title>
        <authorList>
            <person name="Gilroy R."/>
            <person name="Ravi A."/>
            <person name="Getino M."/>
            <person name="Pursley I."/>
            <person name="Horton D.L."/>
            <person name="Alikhan N.F."/>
            <person name="Baker D."/>
            <person name="Gharbi K."/>
            <person name="Hall N."/>
            <person name="Watson M."/>
            <person name="Adriaenssens E.M."/>
            <person name="Foster-Nyarko E."/>
            <person name="Jarju S."/>
            <person name="Secka A."/>
            <person name="Antonio M."/>
            <person name="Oren A."/>
            <person name="Chaudhuri R.R."/>
            <person name="La Ragione R."/>
            <person name="Hildebrand F."/>
            <person name="Pallen M.J."/>
        </authorList>
    </citation>
    <scope>NUCLEOTIDE SEQUENCE</scope>
    <source>
        <strain evidence="10">12435</strain>
    </source>
</reference>
<dbReference type="PANTHER" id="PTHR43725">
    <property type="entry name" value="UDP-GLUCOSE 4-EPIMERASE"/>
    <property type="match status" value="1"/>
</dbReference>
<comment type="pathway">
    <text evidence="8">Carbohydrate metabolism; galactose metabolism.</text>
</comment>
<evidence type="ECO:0000256" key="7">
    <source>
        <dbReference type="ARBA" id="ARBA00023235"/>
    </source>
</evidence>
<dbReference type="NCBIfam" id="TIGR01179">
    <property type="entry name" value="galE"/>
    <property type="match status" value="1"/>
</dbReference>
<proteinExistence type="inferred from homology"/>
<gene>
    <name evidence="10" type="primary">galE</name>
    <name evidence="10" type="ORF">H9892_04440</name>
</gene>
<dbReference type="Gene3D" id="3.40.50.720">
    <property type="entry name" value="NAD(P)-binding Rossmann-like Domain"/>
    <property type="match status" value="1"/>
</dbReference>
<evidence type="ECO:0000256" key="2">
    <source>
        <dbReference type="ARBA" id="ARBA00001911"/>
    </source>
</evidence>
<comment type="cofactor">
    <cofactor evidence="2 8">
        <name>NAD(+)</name>
        <dbReference type="ChEBI" id="CHEBI:57540"/>
    </cofactor>
</comment>
<dbReference type="Pfam" id="PF16363">
    <property type="entry name" value="GDP_Man_Dehyd"/>
    <property type="match status" value="1"/>
</dbReference>
<evidence type="ECO:0000259" key="9">
    <source>
        <dbReference type="Pfam" id="PF16363"/>
    </source>
</evidence>
<dbReference type="GO" id="GO:0005829">
    <property type="term" value="C:cytosol"/>
    <property type="evidence" value="ECO:0007669"/>
    <property type="project" value="TreeGrafter"/>
</dbReference>